<dbReference type="GeneID" id="30150857"/>
<accession>A0A1E3QIT9</accession>
<protein>
    <submittedName>
        <fullName evidence="1">Uncharacterized protein</fullName>
    </submittedName>
</protein>
<dbReference type="EMBL" id="KV454439">
    <property type="protein sequence ID" value="ODQ77633.1"/>
    <property type="molecule type" value="Genomic_DNA"/>
</dbReference>
<organism evidence="1 2">
    <name type="scientific">Babjeviella inositovora NRRL Y-12698</name>
    <dbReference type="NCBI Taxonomy" id="984486"/>
    <lineage>
        <taxon>Eukaryota</taxon>
        <taxon>Fungi</taxon>
        <taxon>Dikarya</taxon>
        <taxon>Ascomycota</taxon>
        <taxon>Saccharomycotina</taxon>
        <taxon>Pichiomycetes</taxon>
        <taxon>Serinales incertae sedis</taxon>
        <taxon>Babjeviella</taxon>
    </lineage>
</organism>
<dbReference type="Proteomes" id="UP000094336">
    <property type="component" value="Unassembled WGS sequence"/>
</dbReference>
<reference evidence="2" key="1">
    <citation type="submission" date="2016-05" db="EMBL/GenBank/DDBJ databases">
        <title>Comparative genomics of biotechnologically important yeasts.</title>
        <authorList>
            <consortium name="DOE Joint Genome Institute"/>
            <person name="Riley R."/>
            <person name="Haridas S."/>
            <person name="Wolfe K.H."/>
            <person name="Lopes M.R."/>
            <person name="Hittinger C.T."/>
            <person name="Goker M."/>
            <person name="Salamov A."/>
            <person name="Wisecaver J."/>
            <person name="Long T.M."/>
            <person name="Aerts A.L."/>
            <person name="Barry K."/>
            <person name="Choi C."/>
            <person name="Clum A."/>
            <person name="Coughlan A.Y."/>
            <person name="Deshpande S."/>
            <person name="Douglass A.P."/>
            <person name="Hanson S.J."/>
            <person name="Klenk H.-P."/>
            <person name="Labutti K."/>
            <person name="Lapidus A."/>
            <person name="Lindquist E."/>
            <person name="Lipzen A."/>
            <person name="Meier-Kolthoff J.P."/>
            <person name="Ohm R.A."/>
            <person name="Otillar R.P."/>
            <person name="Pangilinan J."/>
            <person name="Peng Y."/>
            <person name="Rokas A."/>
            <person name="Rosa C.A."/>
            <person name="Scheuner C."/>
            <person name="Sibirny A.A."/>
            <person name="Slot J.C."/>
            <person name="Stielow J.B."/>
            <person name="Sun H."/>
            <person name="Kurtzman C.P."/>
            <person name="Blackwell M."/>
            <person name="Grigoriev I.V."/>
            <person name="Jeffries T.W."/>
        </authorList>
    </citation>
    <scope>NUCLEOTIDE SEQUENCE [LARGE SCALE GENOMIC DNA]</scope>
    <source>
        <strain evidence="2">NRRL Y-12698</strain>
    </source>
</reference>
<evidence type="ECO:0000313" key="2">
    <source>
        <dbReference type="Proteomes" id="UP000094336"/>
    </source>
</evidence>
<name>A0A1E3QIT9_9ASCO</name>
<dbReference type="AlphaFoldDB" id="A0A1E3QIT9"/>
<keyword evidence="2" id="KW-1185">Reference proteome</keyword>
<gene>
    <name evidence="1" type="ORF">BABINDRAFT_96735</name>
</gene>
<proteinExistence type="predicted"/>
<dbReference type="RefSeq" id="XP_018982961.1">
    <property type="nucleotide sequence ID" value="XM_019133004.1"/>
</dbReference>
<sequence>MQQRAGGLVKNLRSKISRQVFLLGLTRAGLETVGKLTKGIRVQLSRGKKRSDALFKSCSTLRPELSYFNTGQILWHAFQKAFPGWRFV</sequence>
<evidence type="ECO:0000313" key="1">
    <source>
        <dbReference type="EMBL" id="ODQ77633.1"/>
    </source>
</evidence>